<evidence type="ECO:0000313" key="2">
    <source>
        <dbReference type="Proteomes" id="UP000251647"/>
    </source>
</evidence>
<reference evidence="1 2" key="1">
    <citation type="submission" date="2018-06" db="EMBL/GenBank/DDBJ databases">
        <authorList>
            <consortium name="Pathogen Informatics"/>
            <person name="Doyle S."/>
        </authorList>
    </citation>
    <scope>NUCLEOTIDE SEQUENCE [LARGE SCALE GENOMIC DNA]</scope>
    <source>
        <strain evidence="1 2">NCTC11647</strain>
    </source>
</reference>
<accession>A0A2T3Q4I7</accession>
<dbReference type="EMBL" id="UATL01000006">
    <property type="protein sequence ID" value="SPY45067.1"/>
    <property type="molecule type" value="Genomic_DNA"/>
</dbReference>
<dbReference type="AlphaFoldDB" id="A0A2T3Q4I7"/>
<organism evidence="1 2">
    <name type="scientific">Photobacterium damselae</name>
    <dbReference type="NCBI Taxonomy" id="38293"/>
    <lineage>
        <taxon>Bacteria</taxon>
        <taxon>Pseudomonadati</taxon>
        <taxon>Pseudomonadota</taxon>
        <taxon>Gammaproteobacteria</taxon>
        <taxon>Vibrionales</taxon>
        <taxon>Vibrionaceae</taxon>
        <taxon>Photobacterium</taxon>
    </lineage>
</organism>
<dbReference type="OrthoDB" id="6399177at2"/>
<name>A0A2T3Q4I7_PHODM</name>
<sequence length="331" mass="37486">MKKLLPMTILLALSSAANASQDSVFPDFIDPSLTACTDIRLSRLVRKGTGEVADVAVGQYEYNANNKITKREYLDSTFTYEYNDDGTLNKASALRKPDGPGIIIRHTNESFISEYTYNNGRVASETKKVFSASDTNLDGEPEATYTITYHFDDQGKLIRRNQVNSSNNNNVFYTYTYNQQGQLSKINEERKSGNVIADRNIILLSYNTDGEIIKAIHKKPLLGNVDDVPPVIKTVNISYYDSNDDVYPFHYVDPVKEWKIDRDYFGLSYHQIQSITTTEADKVTTANYTYTDTNDDFLPDTFTVNLKITKGEQLLYSVNQPYDLLYPAPAH</sequence>
<evidence type="ECO:0000313" key="1">
    <source>
        <dbReference type="EMBL" id="SPY45067.1"/>
    </source>
</evidence>
<dbReference type="RefSeq" id="WP_005306629.1">
    <property type="nucleotide sequence ID" value="NZ_PYOG01000046.1"/>
</dbReference>
<proteinExistence type="predicted"/>
<protein>
    <submittedName>
        <fullName evidence="1">Uncharacterized protein</fullName>
    </submittedName>
</protein>
<gene>
    <name evidence="1" type="ORF">NCTC11647_03850</name>
</gene>
<dbReference type="Proteomes" id="UP000251647">
    <property type="component" value="Unassembled WGS sequence"/>
</dbReference>